<keyword evidence="2" id="KW-0732">Signal</keyword>
<evidence type="ECO:0000256" key="2">
    <source>
        <dbReference type="SAM" id="SignalP"/>
    </source>
</evidence>
<protein>
    <submittedName>
        <fullName evidence="3">Uncharacterized protein</fullName>
    </submittedName>
</protein>
<evidence type="ECO:0000256" key="1">
    <source>
        <dbReference type="SAM" id="MobiDB-lite"/>
    </source>
</evidence>
<reference evidence="3" key="1">
    <citation type="submission" date="2023-06" db="EMBL/GenBank/DDBJ databases">
        <title>Genome-scale phylogeny and comparative genomics of the fungal order Sordariales.</title>
        <authorList>
            <consortium name="Lawrence Berkeley National Laboratory"/>
            <person name="Hensen N."/>
            <person name="Bonometti L."/>
            <person name="Westerberg I."/>
            <person name="Brannstrom I.O."/>
            <person name="Guillou S."/>
            <person name="Cros-Aarteil S."/>
            <person name="Calhoun S."/>
            <person name="Haridas S."/>
            <person name="Kuo A."/>
            <person name="Mondo S."/>
            <person name="Pangilinan J."/>
            <person name="Riley R."/>
            <person name="Labutti K."/>
            <person name="Andreopoulos B."/>
            <person name="Lipzen A."/>
            <person name="Chen C."/>
            <person name="Yanf M."/>
            <person name="Daum C."/>
            <person name="Ng V."/>
            <person name="Clum A."/>
            <person name="Steindorff A."/>
            <person name="Ohm R."/>
            <person name="Martin F."/>
            <person name="Silar P."/>
            <person name="Natvig D."/>
            <person name="Lalanne C."/>
            <person name="Gautier V."/>
            <person name="Ament-Velasquez S.L."/>
            <person name="Kruys A."/>
            <person name="Hutchinson M.I."/>
            <person name="Powell A.J."/>
            <person name="Barry K."/>
            <person name="Miller A.N."/>
            <person name="Grigoriev I.V."/>
            <person name="Debuchy R."/>
            <person name="Gladieux P."/>
            <person name="Thoren M.H."/>
            <person name="Johannesson H."/>
        </authorList>
    </citation>
    <scope>NUCLEOTIDE SEQUENCE</scope>
    <source>
        <strain evidence="3">SMH2532-1</strain>
    </source>
</reference>
<comment type="caution">
    <text evidence="3">The sequence shown here is derived from an EMBL/GenBank/DDBJ whole genome shotgun (WGS) entry which is preliminary data.</text>
</comment>
<organism evidence="3 4">
    <name type="scientific">Cercophora newfieldiana</name>
    <dbReference type="NCBI Taxonomy" id="92897"/>
    <lineage>
        <taxon>Eukaryota</taxon>
        <taxon>Fungi</taxon>
        <taxon>Dikarya</taxon>
        <taxon>Ascomycota</taxon>
        <taxon>Pezizomycotina</taxon>
        <taxon>Sordariomycetes</taxon>
        <taxon>Sordariomycetidae</taxon>
        <taxon>Sordariales</taxon>
        <taxon>Lasiosphaeriaceae</taxon>
        <taxon>Cercophora</taxon>
    </lineage>
</organism>
<keyword evidence="4" id="KW-1185">Reference proteome</keyword>
<gene>
    <name evidence="3" type="ORF">B0T16DRAFT_455771</name>
</gene>
<dbReference type="EMBL" id="JAULSV010000003">
    <property type="protein sequence ID" value="KAK0648287.1"/>
    <property type="molecule type" value="Genomic_DNA"/>
</dbReference>
<evidence type="ECO:0000313" key="4">
    <source>
        <dbReference type="Proteomes" id="UP001174936"/>
    </source>
</evidence>
<feature type="signal peptide" evidence="2">
    <location>
        <begin position="1"/>
        <end position="19"/>
    </location>
</feature>
<proteinExistence type="predicted"/>
<accession>A0AA39Y916</accession>
<feature type="region of interest" description="Disordered" evidence="1">
    <location>
        <begin position="80"/>
        <end position="99"/>
    </location>
</feature>
<feature type="compositionally biased region" description="Polar residues" evidence="1">
    <location>
        <begin position="80"/>
        <end position="90"/>
    </location>
</feature>
<dbReference type="Proteomes" id="UP001174936">
    <property type="component" value="Unassembled WGS sequence"/>
</dbReference>
<dbReference type="AlphaFoldDB" id="A0AA39Y916"/>
<sequence length="99" mass="9338">MQITNIVALFAVAFGSASAITISLPSGVSIPSGVSLPSGVTVVSAAAATTTTAAAAAGGNAAGAKRQINFGSLSLRQAFGGQQTKSSSGAAATAQAKGI</sequence>
<feature type="chain" id="PRO_5041396209" evidence="2">
    <location>
        <begin position="20"/>
        <end position="99"/>
    </location>
</feature>
<name>A0AA39Y916_9PEZI</name>
<evidence type="ECO:0000313" key="3">
    <source>
        <dbReference type="EMBL" id="KAK0648287.1"/>
    </source>
</evidence>